<feature type="compositionally biased region" description="Low complexity" evidence="1">
    <location>
        <begin position="50"/>
        <end position="63"/>
    </location>
</feature>
<sequence length="114" mass="12834">MDNLQLLRSLMTTRKGTERSLRCAANSLGYCWCAFAVSRERIFFSASTRFSQSAARSPSSAAACRHRSSSPRGPYTATAGAADELRPRTPRTTPHRPRRRPRLRRSIHSQRLSV</sequence>
<protein>
    <submittedName>
        <fullName evidence="2">Uncharacterized protein</fullName>
    </submittedName>
</protein>
<organism evidence="2 3">
    <name type="scientific">Chrysodeixis includens</name>
    <name type="common">Soybean looper</name>
    <name type="synonym">Pseudoplusia includens</name>
    <dbReference type="NCBI Taxonomy" id="689277"/>
    <lineage>
        <taxon>Eukaryota</taxon>
        <taxon>Metazoa</taxon>
        <taxon>Ecdysozoa</taxon>
        <taxon>Arthropoda</taxon>
        <taxon>Hexapoda</taxon>
        <taxon>Insecta</taxon>
        <taxon>Pterygota</taxon>
        <taxon>Neoptera</taxon>
        <taxon>Endopterygota</taxon>
        <taxon>Lepidoptera</taxon>
        <taxon>Glossata</taxon>
        <taxon>Ditrysia</taxon>
        <taxon>Noctuoidea</taxon>
        <taxon>Noctuidae</taxon>
        <taxon>Plusiinae</taxon>
        <taxon>Chrysodeixis</taxon>
    </lineage>
</organism>
<gene>
    <name evidence="2" type="ORF">CINC_LOCUS9086</name>
</gene>
<evidence type="ECO:0000313" key="2">
    <source>
        <dbReference type="EMBL" id="CAD0206796.1"/>
    </source>
</evidence>
<reference evidence="2" key="1">
    <citation type="submission" date="2021-12" db="EMBL/GenBank/DDBJ databases">
        <authorList>
            <person name="King R."/>
        </authorList>
    </citation>
    <scope>NUCLEOTIDE SEQUENCE</scope>
</reference>
<feature type="compositionally biased region" description="Basic residues" evidence="1">
    <location>
        <begin position="93"/>
        <end position="108"/>
    </location>
</feature>
<proteinExistence type="predicted"/>
<feature type="region of interest" description="Disordered" evidence="1">
    <location>
        <begin position="50"/>
        <end position="114"/>
    </location>
</feature>
<name>A0A9N8L864_CHRIL</name>
<evidence type="ECO:0000256" key="1">
    <source>
        <dbReference type="SAM" id="MobiDB-lite"/>
    </source>
</evidence>
<dbReference type="EMBL" id="LR824032">
    <property type="protein sequence ID" value="CAD0206796.1"/>
    <property type="molecule type" value="Genomic_DNA"/>
</dbReference>
<dbReference type="AlphaFoldDB" id="A0A9N8L864"/>
<dbReference type="Proteomes" id="UP001154114">
    <property type="component" value="Chromosome 29"/>
</dbReference>
<keyword evidence="3" id="KW-1185">Reference proteome</keyword>
<accession>A0A9N8L864</accession>
<evidence type="ECO:0000313" key="3">
    <source>
        <dbReference type="Proteomes" id="UP001154114"/>
    </source>
</evidence>